<evidence type="ECO:0000256" key="3">
    <source>
        <dbReference type="ARBA" id="ARBA00022475"/>
    </source>
</evidence>
<keyword evidence="10 13" id="KW-0066">ATP synthesis</keyword>
<dbReference type="InterPro" id="IPR002146">
    <property type="entry name" value="ATP_synth_b/b'su_bac/chlpt"/>
</dbReference>
<feature type="transmembrane region" description="Helical" evidence="13">
    <location>
        <begin position="14"/>
        <end position="36"/>
    </location>
</feature>
<evidence type="ECO:0000256" key="4">
    <source>
        <dbReference type="ARBA" id="ARBA00022547"/>
    </source>
</evidence>
<evidence type="ECO:0000256" key="7">
    <source>
        <dbReference type="ARBA" id="ARBA00022989"/>
    </source>
</evidence>
<dbReference type="HAMAP" id="MF_01398">
    <property type="entry name" value="ATP_synth_b_bprime"/>
    <property type="match status" value="1"/>
</dbReference>
<dbReference type="AlphaFoldDB" id="A0AAU8GF17"/>
<evidence type="ECO:0000256" key="10">
    <source>
        <dbReference type="ARBA" id="ARBA00023310"/>
    </source>
</evidence>
<dbReference type="InterPro" id="IPR005864">
    <property type="entry name" value="ATP_synth_F0_bsu_bac"/>
</dbReference>
<keyword evidence="8 13" id="KW-0406">Ion transport</keyword>
<dbReference type="PANTHER" id="PTHR33445:SF1">
    <property type="entry name" value="ATP SYNTHASE SUBUNIT B"/>
    <property type="match status" value="1"/>
</dbReference>
<dbReference type="GO" id="GO:0012505">
    <property type="term" value="C:endomembrane system"/>
    <property type="evidence" value="ECO:0007669"/>
    <property type="project" value="UniProtKB-SubCell"/>
</dbReference>
<keyword evidence="9 13" id="KW-0472">Membrane</keyword>
<evidence type="ECO:0000256" key="14">
    <source>
        <dbReference type="RuleBase" id="RU003848"/>
    </source>
</evidence>
<keyword evidence="6 13" id="KW-0375">Hydrogen ion transport</keyword>
<sequence length="169" mass="19002">MGPMGELGINLPSFIAQLVNFGILFLLLSVLAYKPILKMMDERSRRIKESLEQAEVMKAQAEKAQEEFKRQIAEASKQGQLVIERAAKTGDEIREKAKVEAQAEAEALLQRAKADIRRERDEVIDELRKEFADLTILAAGKVIGKSLDKTAHREMINQVLEESAGLRKN</sequence>
<dbReference type="EMBL" id="CP159307">
    <property type="protein sequence ID" value="XCH34189.1"/>
    <property type="molecule type" value="Genomic_DNA"/>
</dbReference>
<evidence type="ECO:0000256" key="12">
    <source>
        <dbReference type="ARBA" id="ARBA00037847"/>
    </source>
</evidence>
<keyword evidence="3 13" id="KW-1003">Cell membrane</keyword>
<evidence type="ECO:0000256" key="2">
    <source>
        <dbReference type="ARBA" id="ARBA00022448"/>
    </source>
</evidence>
<evidence type="ECO:0000256" key="9">
    <source>
        <dbReference type="ARBA" id="ARBA00023136"/>
    </source>
</evidence>
<comment type="subunit">
    <text evidence="13">F-type ATPases have 2 components, F(1) - the catalytic core - and F(0) - the membrane proton channel. F(1) has five subunits: alpha(3), beta(3), gamma(1), delta(1), epsilon(1). F(0) has three main subunits: a(1), b(2) and c(10-14). The alpha and beta chains form an alternating ring which encloses part of the gamma chain. F(1) is attached to F(0) by a central stalk formed by the gamma and epsilon chains, while a peripheral stalk is formed by the delta and b chains.</text>
</comment>
<dbReference type="GO" id="GO:0005886">
    <property type="term" value="C:plasma membrane"/>
    <property type="evidence" value="ECO:0007669"/>
    <property type="project" value="UniProtKB-SubCell"/>
</dbReference>
<comment type="function">
    <text evidence="13">Component of the F(0) channel, it forms part of the peripheral stalk, linking F(1) to F(0).</text>
</comment>
<keyword evidence="2 13" id="KW-0813">Transport</keyword>
<dbReference type="Pfam" id="PF00430">
    <property type="entry name" value="ATP-synt_B"/>
    <property type="match status" value="1"/>
</dbReference>
<keyword evidence="15" id="KW-0175">Coiled coil</keyword>
<gene>
    <name evidence="13 16" type="primary">atpF</name>
    <name evidence="16" type="ORF">ABV300_06100</name>
</gene>
<dbReference type="InterPro" id="IPR050059">
    <property type="entry name" value="ATP_synthase_B_chain"/>
</dbReference>
<comment type="subcellular location">
    <subcellularLocation>
        <location evidence="13">Cell membrane</location>
        <topology evidence="13">Single-pass membrane protein</topology>
    </subcellularLocation>
    <subcellularLocation>
        <location evidence="12">Endomembrane system</location>
        <topology evidence="12">Single-pass membrane protein</topology>
    </subcellularLocation>
</comment>
<keyword evidence="5 13" id="KW-0812">Transmembrane</keyword>
<dbReference type="SUPFAM" id="SSF81573">
    <property type="entry name" value="F1F0 ATP synthase subunit B, membrane domain"/>
    <property type="match status" value="1"/>
</dbReference>
<dbReference type="InterPro" id="IPR028987">
    <property type="entry name" value="ATP_synth_B-like_membr_sf"/>
</dbReference>
<evidence type="ECO:0000256" key="8">
    <source>
        <dbReference type="ARBA" id="ARBA00023065"/>
    </source>
</evidence>
<name>A0AAU8GF17_9CHLR</name>
<keyword evidence="7 13" id="KW-1133">Transmembrane helix</keyword>
<organism evidence="16">
    <name type="scientific">Dehalogenimonas sp. 4OHTPN</name>
    <dbReference type="NCBI Taxonomy" id="3166643"/>
    <lineage>
        <taxon>Bacteria</taxon>
        <taxon>Bacillati</taxon>
        <taxon>Chloroflexota</taxon>
        <taxon>Dehalococcoidia</taxon>
        <taxon>Dehalococcoidales</taxon>
        <taxon>Dehalococcoidaceae</taxon>
        <taxon>Dehalogenimonas</taxon>
    </lineage>
</organism>
<evidence type="ECO:0000256" key="1">
    <source>
        <dbReference type="ARBA" id="ARBA00005513"/>
    </source>
</evidence>
<dbReference type="PANTHER" id="PTHR33445">
    <property type="entry name" value="ATP SYNTHASE SUBUNIT B', CHLOROPLASTIC"/>
    <property type="match status" value="1"/>
</dbReference>
<accession>A0AAU8GF17</accession>
<evidence type="ECO:0000256" key="15">
    <source>
        <dbReference type="SAM" id="Coils"/>
    </source>
</evidence>
<dbReference type="GO" id="GO:0046961">
    <property type="term" value="F:proton-transporting ATPase activity, rotational mechanism"/>
    <property type="evidence" value="ECO:0007669"/>
    <property type="project" value="TreeGrafter"/>
</dbReference>
<dbReference type="RefSeq" id="WP_116632690.1">
    <property type="nucleotide sequence ID" value="NZ_CP159307.1"/>
</dbReference>
<feature type="coiled-coil region" evidence="15">
    <location>
        <begin position="102"/>
        <end position="129"/>
    </location>
</feature>
<keyword evidence="4 13" id="KW-0138">CF(0)</keyword>
<dbReference type="GO" id="GO:0046933">
    <property type="term" value="F:proton-transporting ATP synthase activity, rotational mechanism"/>
    <property type="evidence" value="ECO:0007669"/>
    <property type="project" value="UniProtKB-UniRule"/>
</dbReference>
<evidence type="ECO:0000256" key="6">
    <source>
        <dbReference type="ARBA" id="ARBA00022781"/>
    </source>
</evidence>
<dbReference type="NCBIfam" id="TIGR01144">
    <property type="entry name" value="ATP_synt_b"/>
    <property type="match status" value="1"/>
</dbReference>
<feature type="coiled-coil region" evidence="15">
    <location>
        <begin position="44"/>
        <end position="78"/>
    </location>
</feature>
<reference evidence="16" key="1">
    <citation type="submission" date="2024-06" db="EMBL/GenBank/DDBJ databases">
        <title>A Novel Isolate, Dehalogenimonas sp. Strain 4OHTPN, Dechlorinates Aromatic 4 Hydroxy chlorothalonil by a Novel Reductive Dehalogenase.</title>
        <authorList>
            <person name="Liu G."/>
        </authorList>
    </citation>
    <scope>NUCLEOTIDE SEQUENCE</scope>
    <source>
        <strain evidence="16">4OHTPN</strain>
    </source>
</reference>
<evidence type="ECO:0000256" key="13">
    <source>
        <dbReference type="HAMAP-Rule" id="MF_01398"/>
    </source>
</evidence>
<comment type="function">
    <text evidence="11 13">F(1)F(0) ATP synthase produces ATP from ADP in the presence of a proton or sodium gradient. F-type ATPases consist of two structural domains, F(1) containing the extramembraneous catalytic core and F(0) containing the membrane proton channel, linked together by a central stalk and a peripheral stalk. During catalysis, ATP synthesis in the catalytic domain of F(1) is coupled via a rotary mechanism of the central stalk subunits to proton translocation.</text>
</comment>
<dbReference type="GO" id="GO:0045259">
    <property type="term" value="C:proton-transporting ATP synthase complex"/>
    <property type="evidence" value="ECO:0007669"/>
    <property type="project" value="UniProtKB-KW"/>
</dbReference>
<evidence type="ECO:0000256" key="5">
    <source>
        <dbReference type="ARBA" id="ARBA00022692"/>
    </source>
</evidence>
<evidence type="ECO:0000313" key="16">
    <source>
        <dbReference type="EMBL" id="XCH34189.1"/>
    </source>
</evidence>
<dbReference type="Gene3D" id="1.20.5.620">
    <property type="entry name" value="F1F0 ATP synthase subunit B, membrane domain"/>
    <property type="match status" value="1"/>
</dbReference>
<proteinExistence type="inferred from homology"/>
<dbReference type="CDD" id="cd06503">
    <property type="entry name" value="ATP-synt_Fo_b"/>
    <property type="match status" value="1"/>
</dbReference>
<protein>
    <recommendedName>
        <fullName evidence="13">ATP synthase subunit b</fullName>
    </recommendedName>
    <alternativeName>
        <fullName evidence="13">ATP synthase F(0) sector subunit b</fullName>
    </alternativeName>
    <alternativeName>
        <fullName evidence="13">ATPase subunit I</fullName>
    </alternativeName>
    <alternativeName>
        <fullName evidence="13">F-type ATPase subunit b</fullName>
        <shortName evidence="13">F-ATPase subunit b</shortName>
    </alternativeName>
</protein>
<evidence type="ECO:0000256" key="11">
    <source>
        <dbReference type="ARBA" id="ARBA00025198"/>
    </source>
</evidence>
<comment type="similarity">
    <text evidence="1 13 14">Belongs to the ATPase B chain family.</text>
</comment>